<dbReference type="Proteomes" id="UP000515129">
    <property type="component" value="Unplaced"/>
</dbReference>
<reference evidence="3" key="1">
    <citation type="submission" date="2025-08" db="UniProtKB">
        <authorList>
            <consortium name="RefSeq"/>
        </authorList>
    </citation>
    <scope>IDENTIFICATION</scope>
    <source>
        <strain evidence="3">Wakin</strain>
        <tissue evidence="3">Muscle</tissue>
    </source>
</reference>
<evidence type="ECO:0000259" key="1">
    <source>
        <dbReference type="Pfam" id="PF00326"/>
    </source>
</evidence>
<dbReference type="GO" id="GO:0008236">
    <property type="term" value="F:serine-type peptidase activity"/>
    <property type="evidence" value="ECO:0007669"/>
    <property type="project" value="InterPro"/>
</dbReference>
<evidence type="ECO:0000313" key="2">
    <source>
        <dbReference type="Proteomes" id="UP000515129"/>
    </source>
</evidence>
<dbReference type="Gene3D" id="3.40.50.1820">
    <property type="entry name" value="alpha/beta hydrolase"/>
    <property type="match status" value="1"/>
</dbReference>
<organism evidence="2 3">
    <name type="scientific">Carassius auratus</name>
    <name type="common">Goldfish</name>
    <dbReference type="NCBI Taxonomy" id="7957"/>
    <lineage>
        <taxon>Eukaryota</taxon>
        <taxon>Metazoa</taxon>
        <taxon>Chordata</taxon>
        <taxon>Craniata</taxon>
        <taxon>Vertebrata</taxon>
        <taxon>Euteleostomi</taxon>
        <taxon>Actinopterygii</taxon>
        <taxon>Neopterygii</taxon>
        <taxon>Teleostei</taxon>
        <taxon>Ostariophysi</taxon>
        <taxon>Cypriniformes</taxon>
        <taxon>Cyprinidae</taxon>
        <taxon>Cyprininae</taxon>
        <taxon>Carassius</taxon>
    </lineage>
</organism>
<dbReference type="GO" id="GO:0008076">
    <property type="term" value="C:voltage-gated potassium channel complex"/>
    <property type="evidence" value="ECO:0007669"/>
    <property type="project" value="TreeGrafter"/>
</dbReference>
<dbReference type="Pfam" id="PF00326">
    <property type="entry name" value="Peptidase_S9"/>
    <property type="match status" value="1"/>
</dbReference>
<dbReference type="SUPFAM" id="SSF53474">
    <property type="entry name" value="alpha/beta-Hydrolases"/>
    <property type="match status" value="1"/>
</dbReference>
<gene>
    <name evidence="3" type="primary">LOC113074192</name>
</gene>
<dbReference type="Gene3D" id="2.140.10.30">
    <property type="entry name" value="Dipeptidylpeptidase IV, N-terminal domain"/>
    <property type="match status" value="1"/>
</dbReference>
<dbReference type="GO" id="GO:1901379">
    <property type="term" value="P:regulation of potassium ion transmembrane transport"/>
    <property type="evidence" value="ECO:0007669"/>
    <property type="project" value="TreeGrafter"/>
</dbReference>
<dbReference type="GeneID" id="113074192"/>
<dbReference type="InterPro" id="IPR029058">
    <property type="entry name" value="AB_hydrolase_fold"/>
</dbReference>
<sequence length="359" mass="40517">MTNCEIMNACLLTSVELGGVFHRQCLTCNLFERCSVFKADFSPNQTYFTLYCLGPGVPKVTIHSTSDPSRYTVVEDNSLLAMSLETKRLSETVFQTLSSDNSDLDLKMSLPPGYGGNLHPLLIIIDSIPGRQSVTEEFALGWPEVLSSLHGVALAWIDSRSWVSQGQKGSILDPRKLSSLRIKDKLGVVEWLMQLPYIDGRRVAVYGKGLGGYLGLKMLTATNQMFKCAAVMAPITDFKLYSAAFSERYLGLPNKEDHSYMAASLLDDIHKLKNENFLLIHGTADARVHFQHSAELLSRLVKVEANYSLQLYPDEGHTLREERSIQHLHRTLLHYLHNCLEYDPFHSIEEEEEEDEEEE</sequence>
<accession>A0A6P6N1C4</accession>
<protein>
    <submittedName>
        <fullName evidence="3">Inactive dipeptidyl peptidase 10-like</fullName>
    </submittedName>
</protein>
<dbReference type="InterPro" id="IPR001375">
    <property type="entry name" value="Peptidase_S9_cat"/>
</dbReference>
<keyword evidence="2" id="KW-1185">Reference proteome</keyword>
<dbReference type="KEGG" id="caua:113074192"/>
<dbReference type="GO" id="GO:0006508">
    <property type="term" value="P:proteolysis"/>
    <property type="evidence" value="ECO:0007669"/>
    <property type="project" value="InterPro"/>
</dbReference>
<dbReference type="PANTHER" id="PTHR11731">
    <property type="entry name" value="PROTEASE FAMILY S9B,C DIPEPTIDYL-PEPTIDASE IV-RELATED"/>
    <property type="match status" value="1"/>
</dbReference>
<dbReference type="AlphaFoldDB" id="A0A6P6N1C4"/>
<dbReference type="OrthoDB" id="16520at2759"/>
<name>A0A6P6N1C4_CARAU</name>
<proteinExistence type="predicted"/>
<dbReference type="SUPFAM" id="SSF82171">
    <property type="entry name" value="DPP6 N-terminal domain-like"/>
    <property type="match status" value="1"/>
</dbReference>
<dbReference type="PANTHER" id="PTHR11731:SF97">
    <property type="entry name" value="INACTIVE DIPEPTIDYL PEPTIDASE 10-LIKE"/>
    <property type="match status" value="1"/>
</dbReference>
<dbReference type="InterPro" id="IPR050278">
    <property type="entry name" value="Serine_Prot_S9B/DPPIV"/>
</dbReference>
<feature type="domain" description="Peptidase S9 prolyl oligopeptidase catalytic" evidence="1">
    <location>
        <begin position="175"/>
        <end position="341"/>
    </location>
</feature>
<evidence type="ECO:0000313" key="3">
    <source>
        <dbReference type="RefSeq" id="XP_026102732.1"/>
    </source>
</evidence>
<dbReference type="RefSeq" id="XP_026102732.1">
    <property type="nucleotide sequence ID" value="XM_026246947.1"/>
</dbReference>